<dbReference type="EMBL" id="JMGO02000012">
    <property type="protein sequence ID" value="KXU79165.1"/>
    <property type="molecule type" value="Genomic_DNA"/>
</dbReference>
<dbReference type="Proteomes" id="UP000078435">
    <property type="component" value="Unassembled WGS sequence"/>
</dbReference>
<dbReference type="OrthoDB" id="6389032at2"/>
<organism evidence="1 2">
    <name type="scientific">Aeromonas enteropelogenes</name>
    <name type="common">Aeromonas trota</name>
    <dbReference type="NCBI Taxonomy" id="29489"/>
    <lineage>
        <taxon>Bacteria</taxon>
        <taxon>Pseudomonadati</taxon>
        <taxon>Pseudomonadota</taxon>
        <taxon>Gammaproteobacteria</taxon>
        <taxon>Aeromonadales</taxon>
        <taxon>Aeromonadaceae</taxon>
        <taxon>Aeromonas</taxon>
    </lineage>
</organism>
<dbReference type="AlphaFoldDB" id="A0A175VER6"/>
<evidence type="ECO:0008006" key="3">
    <source>
        <dbReference type="Google" id="ProtNLM"/>
    </source>
</evidence>
<dbReference type="Pfam" id="PF12305">
    <property type="entry name" value="DUF3630"/>
    <property type="match status" value="1"/>
</dbReference>
<sequence length="95" mass="11186">MNWRIKQIDTEAGVVMLACDGLEWDNFPARAESLLAAWELVVIEREWGADRHSWLLEFEGSRLRLEYEHYSGCWLTAVHPADQEVLFWLAEQHKD</sequence>
<evidence type="ECO:0000313" key="1">
    <source>
        <dbReference type="EMBL" id="KXU79165.1"/>
    </source>
</evidence>
<dbReference type="InterPro" id="IPR022080">
    <property type="entry name" value="DUF3630"/>
</dbReference>
<protein>
    <recommendedName>
        <fullName evidence="3">Aminopeptidase</fullName>
    </recommendedName>
</protein>
<gene>
    <name evidence="1" type="ORF">LCR_00875</name>
</gene>
<name>A0A175VER6_AEREN</name>
<proteinExistence type="predicted"/>
<accession>A0A175VER6</accession>
<reference evidence="1 2" key="1">
    <citation type="submission" date="2016-02" db="EMBL/GenBank/DDBJ databases">
        <title>Draft genome sequence of Aeromonas trota strain 1999lcr isolated from cerebrospinal fluid (CSF).</title>
        <authorList>
            <person name="Dallagassa C.B."/>
            <person name="Prediger K.C."/>
            <person name="Weiss V.A."/>
            <person name="Assis F.E."/>
            <person name="Baura V."/>
            <person name="Cruz L.M."/>
            <person name="Souza E.M."/>
            <person name="Pedrosa F.O."/>
            <person name="Fadel-Picheth C.M."/>
        </authorList>
    </citation>
    <scope>NUCLEOTIDE SEQUENCE [LARGE SCALE GENOMIC DNA]</scope>
    <source>
        <strain evidence="1 2">1999lcr</strain>
    </source>
</reference>
<evidence type="ECO:0000313" key="2">
    <source>
        <dbReference type="Proteomes" id="UP000078435"/>
    </source>
</evidence>
<dbReference type="RefSeq" id="WP_026456859.1">
    <property type="nucleotide sequence ID" value="NZ_JAAKHO010000023.1"/>
</dbReference>
<comment type="caution">
    <text evidence="1">The sequence shown here is derived from an EMBL/GenBank/DDBJ whole genome shotgun (WGS) entry which is preliminary data.</text>
</comment>